<dbReference type="STRING" id="765440.A0A0C3EX12"/>
<feature type="compositionally biased region" description="Acidic residues" evidence="1">
    <location>
        <begin position="101"/>
        <end position="111"/>
    </location>
</feature>
<feature type="region of interest" description="Disordered" evidence="1">
    <location>
        <begin position="223"/>
        <end position="248"/>
    </location>
</feature>
<keyword evidence="3" id="KW-1185">Reference proteome</keyword>
<evidence type="ECO:0000256" key="1">
    <source>
        <dbReference type="SAM" id="MobiDB-lite"/>
    </source>
</evidence>
<dbReference type="AlphaFoldDB" id="A0A0C3EX12"/>
<organism evidence="2 3">
    <name type="scientific">Piloderma croceum (strain F 1598)</name>
    <dbReference type="NCBI Taxonomy" id="765440"/>
    <lineage>
        <taxon>Eukaryota</taxon>
        <taxon>Fungi</taxon>
        <taxon>Dikarya</taxon>
        <taxon>Basidiomycota</taxon>
        <taxon>Agaricomycotina</taxon>
        <taxon>Agaricomycetes</taxon>
        <taxon>Agaricomycetidae</taxon>
        <taxon>Atheliales</taxon>
        <taxon>Atheliaceae</taxon>
        <taxon>Piloderma</taxon>
    </lineage>
</organism>
<feature type="compositionally biased region" description="Polar residues" evidence="1">
    <location>
        <begin position="84"/>
        <end position="93"/>
    </location>
</feature>
<evidence type="ECO:0000313" key="3">
    <source>
        <dbReference type="Proteomes" id="UP000054166"/>
    </source>
</evidence>
<dbReference type="InParanoid" id="A0A0C3EX12"/>
<dbReference type="HOGENOM" id="CLU_065614_1_0_1"/>
<feature type="compositionally biased region" description="Basic and acidic residues" evidence="1">
    <location>
        <begin position="223"/>
        <end position="240"/>
    </location>
</feature>
<dbReference type="OrthoDB" id="2686745at2759"/>
<gene>
    <name evidence="2" type="ORF">PILCRDRAFT_16041</name>
</gene>
<feature type="region of interest" description="Disordered" evidence="1">
    <location>
        <begin position="81"/>
        <end position="134"/>
    </location>
</feature>
<name>A0A0C3EX12_PILCF</name>
<dbReference type="EMBL" id="KN833123">
    <property type="protein sequence ID" value="KIM72549.1"/>
    <property type="molecule type" value="Genomic_DNA"/>
</dbReference>
<protein>
    <submittedName>
        <fullName evidence="2">Uncharacterized protein</fullName>
    </submittedName>
</protein>
<accession>A0A0C3EX12</accession>
<proteinExistence type="predicted"/>
<dbReference type="Proteomes" id="UP000054166">
    <property type="component" value="Unassembled WGS sequence"/>
</dbReference>
<reference evidence="2 3" key="1">
    <citation type="submission" date="2014-04" db="EMBL/GenBank/DDBJ databases">
        <authorList>
            <consortium name="DOE Joint Genome Institute"/>
            <person name="Kuo A."/>
            <person name="Tarkka M."/>
            <person name="Buscot F."/>
            <person name="Kohler A."/>
            <person name="Nagy L.G."/>
            <person name="Floudas D."/>
            <person name="Copeland A."/>
            <person name="Barry K.W."/>
            <person name="Cichocki N."/>
            <person name="Veneault-Fourrey C."/>
            <person name="LaButti K."/>
            <person name="Lindquist E.A."/>
            <person name="Lipzen A."/>
            <person name="Lundell T."/>
            <person name="Morin E."/>
            <person name="Murat C."/>
            <person name="Sun H."/>
            <person name="Tunlid A."/>
            <person name="Henrissat B."/>
            <person name="Grigoriev I.V."/>
            <person name="Hibbett D.S."/>
            <person name="Martin F."/>
            <person name="Nordberg H.P."/>
            <person name="Cantor M.N."/>
            <person name="Hua S.X."/>
        </authorList>
    </citation>
    <scope>NUCLEOTIDE SEQUENCE [LARGE SCALE GENOMIC DNA]</scope>
    <source>
        <strain evidence="2 3">F 1598</strain>
    </source>
</reference>
<reference evidence="3" key="2">
    <citation type="submission" date="2015-01" db="EMBL/GenBank/DDBJ databases">
        <title>Evolutionary Origins and Diversification of the Mycorrhizal Mutualists.</title>
        <authorList>
            <consortium name="DOE Joint Genome Institute"/>
            <consortium name="Mycorrhizal Genomics Consortium"/>
            <person name="Kohler A."/>
            <person name="Kuo A."/>
            <person name="Nagy L.G."/>
            <person name="Floudas D."/>
            <person name="Copeland A."/>
            <person name="Barry K.W."/>
            <person name="Cichocki N."/>
            <person name="Veneault-Fourrey C."/>
            <person name="LaButti K."/>
            <person name="Lindquist E.A."/>
            <person name="Lipzen A."/>
            <person name="Lundell T."/>
            <person name="Morin E."/>
            <person name="Murat C."/>
            <person name="Riley R."/>
            <person name="Ohm R."/>
            <person name="Sun H."/>
            <person name="Tunlid A."/>
            <person name="Henrissat B."/>
            <person name="Grigoriev I.V."/>
            <person name="Hibbett D.S."/>
            <person name="Martin F."/>
        </authorList>
    </citation>
    <scope>NUCLEOTIDE SEQUENCE [LARGE SCALE GENOMIC DNA]</scope>
    <source>
        <strain evidence="3">F 1598</strain>
    </source>
</reference>
<evidence type="ECO:0000313" key="2">
    <source>
        <dbReference type="EMBL" id="KIM72549.1"/>
    </source>
</evidence>
<sequence length="248" mass="27504">MSVSIPVPPLHEPATPPPVLPILAAHTSIMFISTEPRKLAAHETLPLKMPIATPSQVSPVAPAPPVTPVPPVMRSPTVRFRTLTPDNLSECSDLTSLPSETESDSSSEGDPSEGTNNKQIPKPPGEPGRPSRGGYTLKIALNWTVRDYKKLKKSVYQGIEDHLDHMKSLSYQNSAAVERVRQQVLAECLLLDRYVNNWPFTDILMCTLKSSSAKWRREQQIKGAVHEGEKRWKSVEATSEKKKKKKSK</sequence>